<proteinExistence type="predicted"/>
<organism evidence="1 2">
    <name type="scientific">Glycine soja</name>
    <name type="common">Wild soybean</name>
    <dbReference type="NCBI Taxonomy" id="3848"/>
    <lineage>
        <taxon>Eukaryota</taxon>
        <taxon>Viridiplantae</taxon>
        <taxon>Streptophyta</taxon>
        <taxon>Embryophyta</taxon>
        <taxon>Tracheophyta</taxon>
        <taxon>Spermatophyta</taxon>
        <taxon>Magnoliopsida</taxon>
        <taxon>eudicotyledons</taxon>
        <taxon>Gunneridae</taxon>
        <taxon>Pentapetalae</taxon>
        <taxon>rosids</taxon>
        <taxon>fabids</taxon>
        <taxon>Fabales</taxon>
        <taxon>Fabaceae</taxon>
        <taxon>Papilionoideae</taxon>
        <taxon>50 kb inversion clade</taxon>
        <taxon>NPAAA clade</taxon>
        <taxon>indigoferoid/millettioid clade</taxon>
        <taxon>Phaseoleae</taxon>
        <taxon>Glycine</taxon>
        <taxon>Glycine subgen. Soja</taxon>
    </lineage>
</organism>
<dbReference type="AlphaFoldDB" id="A0A445J139"/>
<protein>
    <submittedName>
        <fullName evidence="1">Uncharacterized protein</fullName>
    </submittedName>
</protein>
<sequence length="112" mass="12621">MSHSNSIFHTALVVSNIKNHVSIILEMENVQYMTWAELFKPRFQYKEPYLHHSSNGECLSKSCLVIQLVSGLTSAYRGVGMLIQQSDHQPSFYQARLMLILEEAGSAMVATS</sequence>
<reference evidence="1 2" key="1">
    <citation type="submission" date="2018-09" db="EMBL/GenBank/DDBJ databases">
        <title>A high-quality reference genome of wild soybean provides a powerful tool to mine soybean genomes.</title>
        <authorList>
            <person name="Xie M."/>
            <person name="Chung C.Y.L."/>
            <person name="Li M.-W."/>
            <person name="Wong F.-L."/>
            <person name="Chan T.-F."/>
            <person name="Lam H.-M."/>
        </authorList>
    </citation>
    <scope>NUCLEOTIDE SEQUENCE [LARGE SCALE GENOMIC DNA]</scope>
    <source>
        <strain evidence="2">cv. W05</strain>
        <tissue evidence="1">Hypocotyl of etiolated seedlings</tissue>
    </source>
</reference>
<dbReference type="PANTHER" id="PTHR47481">
    <property type="match status" value="1"/>
</dbReference>
<comment type="caution">
    <text evidence="1">The sequence shown here is derived from an EMBL/GenBank/DDBJ whole genome shotgun (WGS) entry which is preliminary data.</text>
</comment>
<accession>A0A445J139</accession>
<dbReference type="PANTHER" id="PTHR47481:SF10">
    <property type="entry name" value="COPIA-LIKE POLYPROTEIN_RETROTRANSPOSON"/>
    <property type="match status" value="1"/>
</dbReference>
<evidence type="ECO:0000313" key="1">
    <source>
        <dbReference type="EMBL" id="RZB92086.1"/>
    </source>
</evidence>
<gene>
    <name evidence="1" type="ORF">D0Y65_024208</name>
</gene>
<dbReference type="EMBL" id="QZWG01000009">
    <property type="protein sequence ID" value="RZB92086.1"/>
    <property type="molecule type" value="Genomic_DNA"/>
</dbReference>
<keyword evidence="2" id="KW-1185">Reference proteome</keyword>
<evidence type="ECO:0000313" key="2">
    <source>
        <dbReference type="Proteomes" id="UP000289340"/>
    </source>
</evidence>
<name>A0A445J139_GLYSO</name>
<dbReference type="Proteomes" id="UP000289340">
    <property type="component" value="Chromosome 9"/>
</dbReference>